<gene>
    <name evidence="1" type="ORF">SU9_06850</name>
</gene>
<reference evidence="1" key="1">
    <citation type="journal article" date="2012" name="J. Bacteriol.">
        <title>Genome Sequence of Streptomyces auratus Strain AGR0001, a Phoslactomycin-Producing Actinomycete.</title>
        <authorList>
            <person name="Han X."/>
            <person name="Li M."/>
            <person name="Ding Z."/>
            <person name="Zhao J."/>
            <person name="Ji K."/>
            <person name="Wen M."/>
            <person name="Lu T."/>
        </authorList>
    </citation>
    <scope>NUCLEOTIDE SEQUENCE [LARGE SCALE GENOMIC DNA]</scope>
    <source>
        <strain evidence="1">AGR0001</strain>
    </source>
</reference>
<evidence type="ECO:0000313" key="1">
    <source>
        <dbReference type="EMBL" id="EJJ07822.1"/>
    </source>
</evidence>
<accession>J1SAD5</accession>
<sequence length="64" mass="7173">MFHLPPSAAQLVMSARNADQAETLRVSDGPVGFLESRMCMAWGQVATSRQSPPWLPLWLDLYQL</sequence>
<name>J1SAD5_9ACTN</name>
<comment type="caution">
    <text evidence="1">The sequence shown here is derived from an EMBL/GenBank/DDBJ whole genome shotgun (WGS) entry which is preliminary data.</text>
</comment>
<dbReference type="EMBL" id="AJGV01000052">
    <property type="protein sequence ID" value="EJJ07822.1"/>
    <property type="molecule type" value="Genomic_DNA"/>
</dbReference>
<dbReference type="AlphaFoldDB" id="J1SAD5"/>
<dbReference type="HOGENOM" id="CLU_2865720_0_0_11"/>
<organism evidence="1">
    <name type="scientific">Streptomyces auratus AGR0001</name>
    <dbReference type="NCBI Taxonomy" id="1160718"/>
    <lineage>
        <taxon>Bacteria</taxon>
        <taxon>Bacillati</taxon>
        <taxon>Actinomycetota</taxon>
        <taxon>Actinomycetes</taxon>
        <taxon>Kitasatosporales</taxon>
        <taxon>Streptomycetaceae</taxon>
        <taxon>Streptomyces</taxon>
    </lineage>
</organism>
<protein>
    <submittedName>
        <fullName evidence="1">Uncharacterized protein</fullName>
    </submittedName>
</protein>
<proteinExistence type="predicted"/>